<feature type="compositionally biased region" description="Acidic residues" evidence="1">
    <location>
        <begin position="24"/>
        <end position="37"/>
    </location>
</feature>
<dbReference type="Proteomes" id="UP001457282">
    <property type="component" value="Unassembled WGS sequence"/>
</dbReference>
<gene>
    <name evidence="2" type="ORF">M0R45_017804</name>
</gene>
<keyword evidence="3" id="KW-1185">Reference proteome</keyword>
<reference evidence="2 3" key="1">
    <citation type="journal article" date="2023" name="G3 (Bethesda)">
        <title>A chromosome-length genome assembly and annotation of blackberry (Rubus argutus, cv. 'Hillquist').</title>
        <authorList>
            <person name="Bruna T."/>
            <person name="Aryal R."/>
            <person name="Dudchenko O."/>
            <person name="Sargent D.J."/>
            <person name="Mead D."/>
            <person name="Buti M."/>
            <person name="Cavallini A."/>
            <person name="Hytonen T."/>
            <person name="Andres J."/>
            <person name="Pham M."/>
            <person name="Weisz D."/>
            <person name="Mascagni F."/>
            <person name="Usai G."/>
            <person name="Natali L."/>
            <person name="Bassil N."/>
            <person name="Fernandez G.E."/>
            <person name="Lomsadze A."/>
            <person name="Armour M."/>
            <person name="Olukolu B."/>
            <person name="Poorten T."/>
            <person name="Britton C."/>
            <person name="Davik J."/>
            <person name="Ashrafi H."/>
            <person name="Aiden E.L."/>
            <person name="Borodovsky M."/>
            <person name="Worthington M."/>
        </authorList>
    </citation>
    <scope>NUCLEOTIDE SEQUENCE [LARGE SCALE GENOMIC DNA]</scope>
    <source>
        <strain evidence="2">PI 553951</strain>
    </source>
</reference>
<feature type="region of interest" description="Disordered" evidence="1">
    <location>
        <begin position="18"/>
        <end position="78"/>
    </location>
</feature>
<accession>A0AAW1XYP6</accession>
<dbReference type="EMBL" id="JBEDUW010000003">
    <property type="protein sequence ID" value="KAK9941185.1"/>
    <property type="molecule type" value="Genomic_DNA"/>
</dbReference>
<dbReference type="AlphaFoldDB" id="A0AAW1XYP6"/>
<comment type="caution">
    <text evidence="2">The sequence shown here is derived from an EMBL/GenBank/DDBJ whole genome shotgun (WGS) entry which is preliminary data.</text>
</comment>
<evidence type="ECO:0000313" key="2">
    <source>
        <dbReference type="EMBL" id="KAK9941185.1"/>
    </source>
</evidence>
<protein>
    <submittedName>
        <fullName evidence="2">Uncharacterized protein</fullName>
    </submittedName>
</protein>
<organism evidence="2 3">
    <name type="scientific">Rubus argutus</name>
    <name type="common">Southern blackberry</name>
    <dbReference type="NCBI Taxonomy" id="59490"/>
    <lineage>
        <taxon>Eukaryota</taxon>
        <taxon>Viridiplantae</taxon>
        <taxon>Streptophyta</taxon>
        <taxon>Embryophyta</taxon>
        <taxon>Tracheophyta</taxon>
        <taxon>Spermatophyta</taxon>
        <taxon>Magnoliopsida</taxon>
        <taxon>eudicotyledons</taxon>
        <taxon>Gunneridae</taxon>
        <taxon>Pentapetalae</taxon>
        <taxon>rosids</taxon>
        <taxon>fabids</taxon>
        <taxon>Rosales</taxon>
        <taxon>Rosaceae</taxon>
        <taxon>Rosoideae</taxon>
        <taxon>Rosoideae incertae sedis</taxon>
        <taxon>Rubus</taxon>
    </lineage>
</organism>
<proteinExistence type="predicted"/>
<evidence type="ECO:0000256" key="1">
    <source>
        <dbReference type="SAM" id="MobiDB-lite"/>
    </source>
</evidence>
<sequence>MIEYDKLKYKLTLHSPPYPFQVVNEDEASHEDDDDTDPSIGKDGSSNMIVDTPESHAVDVPVNEPKTKLPAAEAEEKG</sequence>
<evidence type="ECO:0000313" key="3">
    <source>
        <dbReference type="Proteomes" id="UP001457282"/>
    </source>
</evidence>
<name>A0AAW1XYP6_RUBAR</name>